<dbReference type="EMBL" id="MT141491">
    <property type="protein sequence ID" value="QJA63135.1"/>
    <property type="molecule type" value="Genomic_DNA"/>
</dbReference>
<evidence type="ECO:0000313" key="1">
    <source>
        <dbReference type="EMBL" id="QJA63135.1"/>
    </source>
</evidence>
<sequence>MKFKVFTDSKEKLEQEVYFRLVVMGTGVRLIACDSDGQKLENGNILDIIPDEGIHRMGAVSEEIGLPLGSFGRVELIDD</sequence>
<gene>
    <name evidence="2" type="ORF">MM415A02025_0012</name>
    <name evidence="1" type="ORF">MM415B00647_0008</name>
</gene>
<accession>A0A6M3JWG4</accession>
<dbReference type="EMBL" id="MT142094">
    <property type="protein sequence ID" value="QJA74390.1"/>
    <property type="molecule type" value="Genomic_DNA"/>
</dbReference>
<name>A0A6M3JWG4_9ZZZZ</name>
<proteinExistence type="predicted"/>
<dbReference type="AlphaFoldDB" id="A0A6M3JWG4"/>
<protein>
    <submittedName>
        <fullName evidence="2">Uncharacterized protein</fullName>
    </submittedName>
</protein>
<organism evidence="2">
    <name type="scientific">viral metagenome</name>
    <dbReference type="NCBI Taxonomy" id="1070528"/>
    <lineage>
        <taxon>unclassified sequences</taxon>
        <taxon>metagenomes</taxon>
        <taxon>organismal metagenomes</taxon>
    </lineage>
</organism>
<reference evidence="2" key="1">
    <citation type="submission" date="2020-03" db="EMBL/GenBank/DDBJ databases">
        <title>The deep terrestrial virosphere.</title>
        <authorList>
            <person name="Holmfeldt K."/>
            <person name="Nilsson E."/>
            <person name="Simone D."/>
            <person name="Lopez-Fernandez M."/>
            <person name="Wu X."/>
            <person name="de Brujin I."/>
            <person name="Lundin D."/>
            <person name="Andersson A."/>
            <person name="Bertilsson S."/>
            <person name="Dopson M."/>
        </authorList>
    </citation>
    <scope>NUCLEOTIDE SEQUENCE</scope>
    <source>
        <strain evidence="2">MM415A02025</strain>
        <strain evidence="1">MM415B00647</strain>
    </source>
</reference>
<evidence type="ECO:0000313" key="2">
    <source>
        <dbReference type="EMBL" id="QJA74390.1"/>
    </source>
</evidence>